<gene>
    <name evidence="1" type="ORF">PsorP6_014863</name>
</gene>
<organism evidence="1 2">
    <name type="scientific">Peronosclerospora sorghi</name>
    <dbReference type="NCBI Taxonomy" id="230839"/>
    <lineage>
        <taxon>Eukaryota</taxon>
        <taxon>Sar</taxon>
        <taxon>Stramenopiles</taxon>
        <taxon>Oomycota</taxon>
        <taxon>Peronosporomycetes</taxon>
        <taxon>Peronosporales</taxon>
        <taxon>Peronosporaceae</taxon>
        <taxon>Peronosclerospora</taxon>
    </lineage>
</organism>
<dbReference type="EMBL" id="CM047586">
    <property type="protein sequence ID" value="KAI9909026.1"/>
    <property type="molecule type" value="Genomic_DNA"/>
</dbReference>
<evidence type="ECO:0000313" key="1">
    <source>
        <dbReference type="EMBL" id="KAI9909026.1"/>
    </source>
</evidence>
<dbReference type="Proteomes" id="UP001163321">
    <property type="component" value="Chromosome 7"/>
</dbReference>
<protein>
    <submittedName>
        <fullName evidence="1">Uncharacterized protein</fullName>
    </submittedName>
</protein>
<comment type="caution">
    <text evidence="1">The sequence shown here is derived from an EMBL/GenBank/DDBJ whole genome shotgun (WGS) entry which is preliminary data.</text>
</comment>
<proteinExistence type="predicted"/>
<evidence type="ECO:0000313" key="2">
    <source>
        <dbReference type="Proteomes" id="UP001163321"/>
    </source>
</evidence>
<accession>A0ACC0VSE5</accession>
<sequence>MSDGNVSLAACGLAPSILGTTTYELAHVLLLCPSYVLMWFSSSEDTYVLRAALFRAGFRYQTDFTDMSARTLASEAQISVEEAVKVLEIAQDEATTTLVGKTALDLLQEVTNAQPLSTRLLGLDGLLGGGFQRGEVEAQARAKRNCGVATEKSKEEVRELLASNFCIHACLAAQCLKDEAGKPPSVIFVDSEGSFLIERVAPMAEHFLEDFYPSERETLTRDDLLRGITYYRVHDYLEQIEVLRSLPASFRGTDECTLVVIDTISFHFRHGFEEYASRTRALDDLAIYLHQLAADFNLSILVTNHITTKVSSKDPQRSQLQPALGTTVCPFFPMFTREGWAHSVANRVVLEWERETGPSTSRVARLIKSAAVPHDSTFFKISERGVRDV</sequence>
<name>A0ACC0VSE5_9STRA</name>
<keyword evidence="2" id="KW-1185">Reference proteome</keyword>
<reference evidence="1 2" key="1">
    <citation type="journal article" date="2022" name="bioRxiv">
        <title>The genome of the oomycete Peronosclerospora sorghi, a cosmopolitan pathogen of maize and sorghum, is inflated with dispersed pseudogenes.</title>
        <authorList>
            <person name="Fletcher K."/>
            <person name="Martin F."/>
            <person name="Isakeit T."/>
            <person name="Cavanaugh K."/>
            <person name="Magill C."/>
            <person name="Michelmore R."/>
        </authorList>
    </citation>
    <scope>NUCLEOTIDE SEQUENCE [LARGE SCALE GENOMIC DNA]</scope>
    <source>
        <strain evidence="1">P6</strain>
    </source>
</reference>